<proteinExistence type="predicted"/>
<reference evidence="1 2" key="1">
    <citation type="submission" date="2023-07" db="EMBL/GenBank/DDBJ databases">
        <title>Genomic Encyclopedia of Type Strains, Phase IV (KMG-IV): sequencing the most valuable type-strain genomes for metagenomic binning, comparative biology and taxonomic classification.</title>
        <authorList>
            <person name="Goeker M."/>
        </authorList>
    </citation>
    <scope>NUCLEOTIDE SEQUENCE [LARGE SCALE GENOMIC DNA]</scope>
    <source>
        <strain evidence="1 2">DSM 15049</strain>
    </source>
</reference>
<dbReference type="InterPro" id="IPR029039">
    <property type="entry name" value="Flavoprotein-like_sf"/>
</dbReference>
<gene>
    <name evidence="1" type="ORF">QOZ92_002288</name>
</gene>
<sequence>MKVLLHDLTQENIMKFCGKKITNDMIVMTEKDKSPNKCIGCFGCWVKKPGECVINDNYNRMGEFLGNCTEFIIVSECIYGEFSPYVKSLIDRSLSICHPYFCKREGKMHHVLRYENNPKFTVYFYGDDLTKKEKHTAKGRVKATGINFGTSKEKIVFLNNIEELGGIQTW</sequence>
<dbReference type="EMBL" id="JAUSWG010000009">
    <property type="protein sequence ID" value="MDQ0557170.1"/>
    <property type="molecule type" value="Genomic_DNA"/>
</dbReference>
<protein>
    <submittedName>
        <fullName evidence="1">Multimeric flavodoxin WrbA</fullName>
    </submittedName>
</protein>
<evidence type="ECO:0000313" key="2">
    <source>
        <dbReference type="Proteomes" id="UP001232584"/>
    </source>
</evidence>
<keyword evidence="2" id="KW-1185">Reference proteome</keyword>
<name>A0ABU0N1Z0_9FIRM</name>
<comment type="caution">
    <text evidence="1">The sequence shown here is derived from an EMBL/GenBank/DDBJ whole genome shotgun (WGS) entry which is preliminary data.</text>
</comment>
<evidence type="ECO:0000313" key="1">
    <source>
        <dbReference type="EMBL" id="MDQ0557170.1"/>
    </source>
</evidence>
<dbReference type="RefSeq" id="WP_307507886.1">
    <property type="nucleotide sequence ID" value="NZ_BAAACE010000012.1"/>
</dbReference>
<dbReference type="Proteomes" id="UP001232584">
    <property type="component" value="Unassembled WGS sequence"/>
</dbReference>
<dbReference type="Gene3D" id="3.40.50.360">
    <property type="match status" value="1"/>
</dbReference>
<organism evidence="1 2">
    <name type="scientific">Paraclostridium ghonii</name>
    <dbReference type="NCBI Taxonomy" id="29358"/>
    <lineage>
        <taxon>Bacteria</taxon>
        <taxon>Bacillati</taxon>
        <taxon>Bacillota</taxon>
        <taxon>Clostridia</taxon>
        <taxon>Peptostreptococcales</taxon>
        <taxon>Peptostreptococcaceae</taxon>
        <taxon>Paraclostridium</taxon>
    </lineage>
</organism>
<dbReference type="SUPFAM" id="SSF52218">
    <property type="entry name" value="Flavoproteins"/>
    <property type="match status" value="1"/>
</dbReference>
<accession>A0ABU0N1Z0</accession>